<dbReference type="AlphaFoldDB" id="A0A3D9C0L6"/>
<dbReference type="EMBL" id="QNVT01000051">
    <property type="protein sequence ID" value="REC59102.1"/>
    <property type="molecule type" value="Genomic_DNA"/>
</dbReference>
<evidence type="ECO:0000313" key="2">
    <source>
        <dbReference type="Proteomes" id="UP000256686"/>
    </source>
</evidence>
<keyword evidence="2" id="KW-1185">Reference proteome</keyword>
<gene>
    <name evidence="1" type="ORF">DRF65_27745</name>
</gene>
<proteinExistence type="predicted"/>
<protein>
    <recommendedName>
        <fullName evidence="3">LysM domain-containing protein</fullName>
    </recommendedName>
</protein>
<sequence length="343" mass="40466">MGLKEYIIQKGDNLKKIAEHHYVSVEELLKFHNENCTLTQQIIGNEIPLHITKILVEFANHKSGERKLSDFKNRKARYRTKQINIVKINDVINTHTSVRCEYLLELKKNQAKVILQDSVYNFYAEGTQDLEQFVRTSDSLKKEVDYQLNSNGEIVEILNLEALQQGWHRFKKQLPLNNLVKNNKPEIIKQLIDAGNIEFGSPDILLKNCKNNLFNQIIFGQYLKRQFDEFTNEQFETLSHFFPEIAFKVECETTVRNTTENQTNFLKKGRPLFVDIDNMILLYEKYYKPQIQFKFTDHIYEYEVFFTVSNEDGLIDEATIHLSERIKNNVESQVVYQLKRVEL</sequence>
<dbReference type="RefSeq" id="WP_115973949.1">
    <property type="nucleotide sequence ID" value="NZ_QNVT01000051.1"/>
</dbReference>
<comment type="caution">
    <text evidence="1">The sequence shown here is derived from an EMBL/GenBank/DDBJ whole genome shotgun (WGS) entry which is preliminary data.</text>
</comment>
<organism evidence="1 2">
    <name type="scientific">Chryseobacterium pennae</name>
    <dbReference type="NCBI Taxonomy" id="2258962"/>
    <lineage>
        <taxon>Bacteria</taxon>
        <taxon>Pseudomonadati</taxon>
        <taxon>Bacteroidota</taxon>
        <taxon>Flavobacteriia</taxon>
        <taxon>Flavobacteriales</taxon>
        <taxon>Weeksellaceae</taxon>
        <taxon>Chryseobacterium group</taxon>
        <taxon>Chryseobacterium</taxon>
    </lineage>
</organism>
<dbReference type="Proteomes" id="UP000256686">
    <property type="component" value="Unassembled WGS sequence"/>
</dbReference>
<dbReference type="InterPro" id="IPR018392">
    <property type="entry name" value="LysM"/>
</dbReference>
<name>A0A3D9C0L6_9FLAO</name>
<evidence type="ECO:0008006" key="3">
    <source>
        <dbReference type="Google" id="ProtNLM"/>
    </source>
</evidence>
<dbReference type="InterPro" id="IPR036779">
    <property type="entry name" value="LysM_dom_sf"/>
</dbReference>
<evidence type="ECO:0000313" key="1">
    <source>
        <dbReference type="EMBL" id="REC59102.1"/>
    </source>
</evidence>
<accession>A0A3D9C0L6</accession>
<reference evidence="2" key="1">
    <citation type="submission" date="2018-06" db="EMBL/GenBank/DDBJ databases">
        <authorList>
            <person name="Lum Nde A."/>
            <person name="Hugo C."/>
        </authorList>
    </citation>
    <scope>NUCLEOTIDE SEQUENCE [LARGE SCALE GENOMIC DNA]</scope>
    <source>
        <strain evidence="2">1_F178</strain>
    </source>
</reference>
<dbReference type="CDD" id="cd00118">
    <property type="entry name" value="LysM"/>
    <property type="match status" value="1"/>
</dbReference>
<dbReference type="Gene3D" id="3.10.350.10">
    <property type="entry name" value="LysM domain"/>
    <property type="match status" value="1"/>
</dbReference>